<dbReference type="PANTHER" id="PTHR43335:SF4">
    <property type="entry name" value="ABC TRANSPORTER, ATP-BINDING PROTEIN"/>
    <property type="match status" value="1"/>
</dbReference>
<dbReference type="InterPro" id="IPR027417">
    <property type="entry name" value="P-loop_NTPase"/>
</dbReference>
<dbReference type="InterPro" id="IPR003593">
    <property type="entry name" value="AAA+_ATPase"/>
</dbReference>
<accession>A0ABS0D6F3</accession>
<evidence type="ECO:0000259" key="5">
    <source>
        <dbReference type="PROSITE" id="PS50893"/>
    </source>
</evidence>
<dbReference type="PANTHER" id="PTHR43335">
    <property type="entry name" value="ABC TRANSPORTER, ATP-BINDING PROTEIN"/>
    <property type="match status" value="1"/>
</dbReference>
<dbReference type="Pfam" id="PF00005">
    <property type="entry name" value="ABC_tran"/>
    <property type="match status" value="1"/>
</dbReference>
<dbReference type="SUPFAM" id="SSF52540">
    <property type="entry name" value="P-loop containing nucleoside triphosphate hydrolases"/>
    <property type="match status" value="1"/>
</dbReference>
<dbReference type="SMART" id="SM00382">
    <property type="entry name" value="AAA"/>
    <property type="match status" value="1"/>
</dbReference>
<protein>
    <submittedName>
        <fullName evidence="6">ATP-binding cassette domain-containing protein</fullName>
    </submittedName>
</protein>
<dbReference type="GO" id="GO:0005524">
    <property type="term" value="F:ATP binding"/>
    <property type="evidence" value="ECO:0007669"/>
    <property type="project" value="UniProtKB-KW"/>
</dbReference>
<keyword evidence="7" id="KW-1185">Reference proteome</keyword>
<comment type="similarity">
    <text evidence="1">Belongs to the ABC transporter superfamily.</text>
</comment>
<keyword evidence="3" id="KW-0547">Nucleotide-binding</keyword>
<keyword evidence="4 6" id="KW-0067">ATP-binding</keyword>
<dbReference type="PROSITE" id="PS50893">
    <property type="entry name" value="ABC_TRANSPORTER_2"/>
    <property type="match status" value="1"/>
</dbReference>
<evidence type="ECO:0000313" key="7">
    <source>
        <dbReference type="Proteomes" id="UP000707731"/>
    </source>
</evidence>
<evidence type="ECO:0000256" key="3">
    <source>
        <dbReference type="ARBA" id="ARBA00022741"/>
    </source>
</evidence>
<sequence>MISVKGVSKSFGDKPAVRAVDFTAEDGAITYLLGPNGAGKTTLMRMVAGLITPDSGTITINGRPLRELENTIGEVGFSLGAFSRNPKHTAEQHLRWQARLGGIPDGTVGPVLERVGLASVARRPVGKFSYGMLQRLGIASALLGDPRTVVLDEPANGLDVEGTLWLRELLTGLAAEGKCVMVASHDLTEVEITATWITVMGRGEVLSDASRDDTVARGSGPRLLESAYLEITRDSVEYAAKEAAR</sequence>
<comment type="caution">
    <text evidence="6">The sequence shown here is derived from an EMBL/GenBank/DDBJ whole genome shotgun (WGS) entry which is preliminary data.</text>
</comment>
<dbReference type="Gene3D" id="3.40.50.300">
    <property type="entry name" value="P-loop containing nucleotide triphosphate hydrolases"/>
    <property type="match status" value="1"/>
</dbReference>
<dbReference type="InterPro" id="IPR003439">
    <property type="entry name" value="ABC_transporter-like_ATP-bd"/>
</dbReference>
<feature type="domain" description="ABC transporter" evidence="5">
    <location>
        <begin position="2"/>
        <end position="227"/>
    </location>
</feature>
<dbReference type="RefSeq" id="WP_195000877.1">
    <property type="nucleotide sequence ID" value="NZ_JADLQN010000001.1"/>
</dbReference>
<dbReference type="Proteomes" id="UP000707731">
    <property type="component" value="Unassembled WGS sequence"/>
</dbReference>
<keyword evidence="2" id="KW-0813">Transport</keyword>
<proteinExistence type="inferred from homology"/>
<dbReference type="EMBL" id="JADLQN010000001">
    <property type="protein sequence ID" value="MBF6354055.1"/>
    <property type="molecule type" value="Genomic_DNA"/>
</dbReference>
<organism evidence="6 7">
    <name type="scientific">Nocardia higoensis</name>
    <dbReference type="NCBI Taxonomy" id="228599"/>
    <lineage>
        <taxon>Bacteria</taxon>
        <taxon>Bacillati</taxon>
        <taxon>Actinomycetota</taxon>
        <taxon>Actinomycetes</taxon>
        <taxon>Mycobacteriales</taxon>
        <taxon>Nocardiaceae</taxon>
        <taxon>Nocardia</taxon>
    </lineage>
</organism>
<reference evidence="6 7" key="1">
    <citation type="submission" date="2020-10" db="EMBL/GenBank/DDBJ databases">
        <title>Identification of Nocardia species via Next-generation sequencing and recognition of intraspecies genetic diversity.</title>
        <authorList>
            <person name="Li P."/>
            <person name="Li P."/>
            <person name="Lu B."/>
        </authorList>
    </citation>
    <scope>NUCLEOTIDE SEQUENCE [LARGE SCALE GENOMIC DNA]</scope>
    <source>
        <strain evidence="6 7">BJ06-0143</strain>
    </source>
</reference>
<gene>
    <name evidence="6" type="ORF">IU449_05725</name>
</gene>
<dbReference type="InterPro" id="IPR017871">
    <property type="entry name" value="ABC_transporter-like_CS"/>
</dbReference>
<evidence type="ECO:0000256" key="2">
    <source>
        <dbReference type="ARBA" id="ARBA00022448"/>
    </source>
</evidence>
<name>A0ABS0D6F3_9NOCA</name>
<evidence type="ECO:0000256" key="1">
    <source>
        <dbReference type="ARBA" id="ARBA00005417"/>
    </source>
</evidence>
<dbReference type="PROSITE" id="PS00211">
    <property type="entry name" value="ABC_TRANSPORTER_1"/>
    <property type="match status" value="1"/>
</dbReference>
<evidence type="ECO:0000313" key="6">
    <source>
        <dbReference type="EMBL" id="MBF6354055.1"/>
    </source>
</evidence>
<evidence type="ECO:0000256" key="4">
    <source>
        <dbReference type="ARBA" id="ARBA00022840"/>
    </source>
</evidence>